<sequence>MPSSESLTEAVSTAVDETREKSDGYDRWMLMEKRSRKKSTDSANLGSRIMEKKNEGSCLMALTEKEGPSRSSNNADGLDNGLVSSSNMVINPRTTFKGVFKGLRESSLLKDSTSGQKKGSNSGPSENKIMAVLDRVMKVSSKLIRNLVAFRNQGRIADGGNDGSDSHSHIDGDRNKSENMEQARLPSKRVVDITVSKTDDGLDFCRHWTVTFKEPQGAFTGN</sequence>
<feature type="region of interest" description="Disordered" evidence="1">
    <location>
        <begin position="154"/>
        <end position="186"/>
    </location>
</feature>
<gene>
    <name evidence="2" type="ORF">J1N35_007419</name>
</gene>
<feature type="compositionally biased region" description="Basic and acidic residues" evidence="1">
    <location>
        <begin position="164"/>
        <end position="181"/>
    </location>
</feature>
<feature type="region of interest" description="Disordered" evidence="1">
    <location>
        <begin position="107"/>
        <end position="126"/>
    </location>
</feature>
<feature type="region of interest" description="Disordered" evidence="1">
    <location>
        <begin position="64"/>
        <end position="86"/>
    </location>
</feature>
<proteinExistence type="predicted"/>
<feature type="compositionally biased region" description="Polar residues" evidence="1">
    <location>
        <begin position="1"/>
        <end position="11"/>
    </location>
</feature>
<evidence type="ECO:0000313" key="2">
    <source>
        <dbReference type="EMBL" id="KAH1114041.1"/>
    </source>
</evidence>
<keyword evidence="3" id="KW-1185">Reference proteome</keyword>
<dbReference type="AlphaFoldDB" id="A0A9D3W6L9"/>
<protein>
    <submittedName>
        <fullName evidence="2">Uncharacterized protein</fullName>
    </submittedName>
</protein>
<evidence type="ECO:0000256" key="1">
    <source>
        <dbReference type="SAM" id="MobiDB-lite"/>
    </source>
</evidence>
<reference evidence="2 3" key="1">
    <citation type="journal article" date="2021" name="Plant Biotechnol. J.">
        <title>Multi-omics assisted identification of the key and species-specific regulatory components of drought-tolerant mechanisms in Gossypium stocksii.</title>
        <authorList>
            <person name="Yu D."/>
            <person name="Ke L."/>
            <person name="Zhang D."/>
            <person name="Wu Y."/>
            <person name="Sun Y."/>
            <person name="Mei J."/>
            <person name="Sun J."/>
            <person name="Sun Y."/>
        </authorList>
    </citation>
    <scope>NUCLEOTIDE SEQUENCE [LARGE SCALE GENOMIC DNA]</scope>
    <source>
        <strain evidence="3">cv. E1</strain>
        <tissue evidence="2">Leaf</tissue>
    </source>
</reference>
<organism evidence="2 3">
    <name type="scientific">Gossypium stocksii</name>
    <dbReference type="NCBI Taxonomy" id="47602"/>
    <lineage>
        <taxon>Eukaryota</taxon>
        <taxon>Viridiplantae</taxon>
        <taxon>Streptophyta</taxon>
        <taxon>Embryophyta</taxon>
        <taxon>Tracheophyta</taxon>
        <taxon>Spermatophyta</taxon>
        <taxon>Magnoliopsida</taxon>
        <taxon>eudicotyledons</taxon>
        <taxon>Gunneridae</taxon>
        <taxon>Pentapetalae</taxon>
        <taxon>rosids</taxon>
        <taxon>malvids</taxon>
        <taxon>Malvales</taxon>
        <taxon>Malvaceae</taxon>
        <taxon>Malvoideae</taxon>
        <taxon>Gossypium</taxon>
    </lineage>
</organism>
<accession>A0A9D3W6L9</accession>
<name>A0A9D3W6L9_9ROSI</name>
<comment type="caution">
    <text evidence="2">The sequence shown here is derived from an EMBL/GenBank/DDBJ whole genome shotgun (WGS) entry which is preliminary data.</text>
</comment>
<feature type="region of interest" description="Disordered" evidence="1">
    <location>
        <begin position="1"/>
        <end position="24"/>
    </location>
</feature>
<feature type="compositionally biased region" description="Polar residues" evidence="1">
    <location>
        <begin position="109"/>
        <end position="125"/>
    </location>
</feature>
<evidence type="ECO:0000313" key="3">
    <source>
        <dbReference type="Proteomes" id="UP000828251"/>
    </source>
</evidence>
<dbReference type="Proteomes" id="UP000828251">
    <property type="component" value="Unassembled WGS sequence"/>
</dbReference>
<dbReference type="EMBL" id="JAIQCV010000003">
    <property type="protein sequence ID" value="KAH1114041.1"/>
    <property type="molecule type" value="Genomic_DNA"/>
</dbReference>